<organism evidence="2 3">
    <name type="scientific">Pseudoalteromonas luteoviolacea H33</name>
    <dbReference type="NCBI Taxonomy" id="1365251"/>
    <lineage>
        <taxon>Bacteria</taxon>
        <taxon>Pseudomonadati</taxon>
        <taxon>Pseudomonadota</taxon>
        <taxon>Gammaproteobacteria</taxon>
        <taxon>Alteromonadales</taxon>
        <taxon>Pseudoalteromonadaceae</taxon>
        <taxon>Pseudoalteromonas</taxon>
    </lineage>
</organism>
<accession>A0A167AGV2</accession>
<proteinExistence type="predicted"/>
<sequence length="142" mass="15740">MSKPIVALLILVPLLLLVLIYQPTIHCFPLSPERAAKLDIQHLGTAAALYSSLLKHDISQIKELHALEQTAPKLIDNVPLDPWDKPYHFRFLGGQAEAFVIWSTGSLDSEAGLIMFTFTKVNGDYKAALLQIAEQHTLLNAL</sequence>
<dbReference type="SUPFAM" id="SSF54523">
    <property type="entry name" value="Pili subunits"/>
    <property type="match status" value="1"/>
</dbReference>
<dbReference type="AlphaFoldDB" id="A0A167AGV2"/>
<dbReference type="Pfam" id="PF08334">
    <property type="entry name" value="T2SSG"/>
    <property type="match status" value="1"/>
</dbReference>
<dbReference type="EMBL" id="AUXZ01000130">
    <property type="protein sequence ID" value="KZN45371.1"/>
    <property type="molecule type" value="Genomic_DNA"/>
</dbReference>
<dbReference type="InterPro" id="IPR045584">
    <property type="entry name" value="Pilin-like"/>
</dbReference>
<dbReference type="InterPro" id="IPR013545">
    <property type="entry name" value="T2SS_protein-GspG_C"/>
</dbReference>
<name>A0A167AGV2_9GAMM</name>
<evidence type="ECO:0000313" key="2">
    <source>
        <dbReference type="EMBL" id="KZN45371.1"/>
    </source>
</evidence>
<evidence type="ECO:0000313" key="3">
    <source>
        <dbReference type="Proteomes" id="UP000076503"/>
    </source>
</evidence>
<dbReference type="PATRIC" id="fig|1365251.3.peg.4962"/>
<protein>
    <recommendedName>
        <fullName evidence="1">Type II secretion system protein GspG C-terminal domain-containing protein</fullName>
    </recommendedName>
</protein>
<dbReference type="Proteomes" id="UP000076503">
    <property type="component" value="Unassembled WGS sequence"/>
</dbReference>
<dbReference type="Gene3D" id="3.30.700.10">
    <property type="entry name" value="Glycoprotein, Type 4 Pilin"/>
    <property type="match status" value="1"/>
</dbReference>
<dbReference type="RefSeq" id="WP_063364078.1">
    <property type="nucleotide sequence ID" value="NZ_AUXZ01000130.1"/>
</dbReference>
<evidence type="ECO:0000259" key="1">
    <source>
        <dbReference type="Pfam" id="PF08334"/>
    </source>
</evidence>
<reference evidence="2 3" key="1">
    <citation type="submission" date="2013-07" db="EMBL/GenBank/DDBJ databases">
        <title>Comparative Genomic and Metabolomic Analysis of Twelve Strains of Pseudoalteromonas luteoviolacea.</title>
        <authorList>
            <person name="Vynne N.G."/>
            <person name="Mansson M."/>
            <person name="Gram L."/>
        </authorList>
    </citation>
    <scope>NUCLEOTIDE SEQUENCE [LARGE SCALE GENOMIC DNA]</scope>
    <source>
        <strain evidence="2 3">H33</strain>
    </source>
</reference>
<comment type="caution">
    <text evidence="2">The sequence shown here is derived from an EMBL/GenBank/DDBJ whole genome shotgun (WGS) entry which is preliminary data.</text>
</comment>
<feature type="domain" description="Type II secretion system protein GspG C-terminal" evidence="1">
    <location>
        <begin position="34"/>
        <end position="111"/>
    </location>
</feature>
<gene>
    <name evidence="2" type="ORF">N476_04975</name>
</gene>